<evidence type="ECO:0000313" key="2">
    <source>
        <dbReference type="Proteomes" id="UP000054092"/>
    </source>
</evidence>
<protein>
    <submittedName>
        <fullName evidence="1">Uncharacterized protein</fullName>
    </submittedName>
</protein>
<name>A0A101HKG9_9BACT</name>
<proteinExistence type="predicted"/>
<reference evidence="2" key="1">
    <citation type="journal article" date="2015" name="MBio">
        <title>Genome-Resolved Metagenomic Analysis Reveals Roles for Candidate Phyla and Other Microbial Community Members in Biogeochemical Transformations in Oil Reservoirs.</title>
        <authorList>
            <person name="Hu P."/>
            <person name="Tom L."/>
            <person name="Singh A."/>
            <person name="Thomas B.C."/>
            <person name="Baker B.J."/>
            <person name="Piceno Y.M."/>
            <person name="Andersen G.L."/>
            <person name="Banfield J.F."/>
        </authorList>
    </citation>
    <scope>NUCLEOTIDE SEQUENCE [LARGE SCALE GENOMIC DNA]</scope>
</reference>
<dbReference type="AlphaFoldDB" id="A0A101HKG9"/>
<sequence>MRFKEKRNLKAIDRLIESERDSVYSNLLISPRF</sequence>
<dbReference type="EMBL" id="LGGP01000369">
    <property type="protein sequence ID" value="KUK78499.1"/>
    <property type="molecule type" value="Genomic_DNA"/>
</dbReference>
<organism evidence="1 2">
    <name type="scientific">Mesotoga prima</name>
    <dbReference type="NCBI Taxonomy" id="1184387"/>
    <lineage>
        <taxon>Bacteria</taxon>
        <taxon>Thermotogati</taxon>
        <taxon>Thermotogota</taxon>
        <taxon>Thermotogae</taxon>
        <taxon>Kosmotogales</taxon>
        <taxon>Kosmotogaceae</taxon>
        <taxon>Mesotoga</taxon>
    </lineage>
</organism>
<evidence type="ECO:0000313" key="1">
    <source>
        <dbReference type="EMBL" id="KUK78499.1"/>
    </source>
</evidence>
<comment type="caution">
    <text evidence="1">The sequence shown here is derived from an EMBL/GenBank/DDBJ whole genome shotgun (WGS) entry which is preliminary data.</text>
</comment>
<accession>A0A101HKG9</accession>
<gene>
    <name evidence="1" type="ORF">XD94_1707</name>
</gene>
<dbReference type="PATRIC" id="fig|1184387.3.peg.93"/>
<dbReference type="Proteomes" id="UP000054092">
    <property type="component" value="Unassembled WGS sequence"/>
</dbReference>